<dbReference type="SMART" id="SM00353">
    <property type="entry name" value="HLH"/>
    <property type="match status" value="1"/>
</dbReference>
<dbReference type="GO" id="GO:0003677">
    <property type="term" value="F:DNA binding"/>
    <property type="evidence" value="ECO:0007669"/>
    <property type="project" value="UniProtKB-KW"/>
</dbReference>
<evidence type="ECO:0000256" key="4">
    <source>
        <dbReference type="ARBA" id="ARBA00023163"/>
    </source>
</evidence>
<evidence type="ECO:0000313" key="7">
    <source>
        <dbReference type="EMBL" id="KAG6526309.1"/>
    </source>
</evidence>
<name>A0A8J5HVT5_ZINOF</name>
<comment type="subcellular location">
    <subcellularLocation>
        <location evidence="1">Nucleus</location>
    </subcellularLocation>
</comment>
<keyword evidence="4" id="KW-0804">Transcription</keyword>
<dbReference type="PROSITE" id="PS50888">
    <property type="entry name" value="BHLH"/>
    <property type="match status" value="1"/>
</dbReference>
<comment type="caution">
    <text evidence="7">The sequence shown here is derived from an EMBL/GenBank/DDBJ whole genome shotgun (WGS) entry which is preliminary data.</text>
</comment>
<sequence length="208" mass="22783">MDLEYATSAQMDLETVAMGMEKLREFSQTPVLQSQQLGYSLSPELSNTGASSFPTQLLLNSSGEGLCERPSVADMREMMFRMAALQPIQIDPDSVKPPKRRNVRISKDPQSVAARHRRERISERIRILQQLVPGGTKMDTASMLDEAIHYMKFLKSQVQSLERAAAAGRTTGTAAGFASAGSSHVSYTCFEAPDLGAQLLLNNLSDIS</sequence>
<dbReference type="FunFam" id="4.10.280.10:FF:000053">
    <property type="entry name" value="BHLH transcription factor"/>
    <property type="match status" value="1"/>
</dbReference>
<dbReference type="GO" id="GO:0046983">
    <property type="term" value="F:protein dimerization activity"/>
    <property type="evidence" value="ECO:0007669"/>
    <property type="project" value="InterPro"/>
</dbReference>
<evidence type="ECO:0000259" key="6">
    <source>
        <dbReference type="PROSITE" id="PS50888"/>
    </source>
</evidence>
<evidence type="ECO:0000256" key="2">
    <source>
        <dbReference type="ARBA" id="ARBA00023015"/>
    </source>
</evidence>
<dbReference type="GO" id="GO:0003700">
    <property type="term" value="F:DNA-binding transcription factor activity"/>
    <property type="evidence" value="ECO:0007669"/>
    <property type="project" value="InterPro"/>
</dbReference>
<dbReference type="EMBL" id="JACMSC010000004">
    <property type="protein sequence ID" value="KAG6526309.1"/>
    <property type="molecule type" value="Genomic_DNA"/>
</dbReference>
<organism evidence="7 8">
    <name type="scientific">Zingiber officinale</name>
    <name type="common">Ginger</name>
    <name type="synonym">Amomum zingiber</name>
    <dbReference type="NCBI Taxonomy" id="94328"/>
    <lineage>
        <taxon>Eukaryota</taxon>
        <taxon>Viridiplantae</taxon>
        <taxon>Streptophyta</taxon>
        <taxon>Embryophyta</taxon>
        <taxon>Tracheophyta</taxon>
        <taxon>Spermatophyta</taxon>
        <taxon>Magnoliopsida</taxon>
        <taxon>Liliopsida</taxon>
        <taxon>Zingiberales</taxon>
        <taxon>Zingiberaceae</taxon>
        <taxon>Zingiber</taxon>
    </lineage>
</organism>
<dbReference type="PANTHER" id="PTHR45914">
    <property type="entry name" value="TRANSCRIPTION FACTOR HEC3-RELATED"/>
    <property type="match status" value="1"/>
</dbReference>
<accession>A0A8J5HVT5</accession>
<gene>
    <name evidence="7" type="ORF">ZIOFF_016292</name>
</gene>
<dbReference type="InterPro" id="IPR045843">
    <property type="entry name" value="IND-like"/>
</dbReference>
<dbReference type="PANTHER" id="PTHR45914:SF54">
    <property type="entry name" value="OS08G0471401 PROTEIN"/>
    <property type="match status" value="1"/>
</dbReference>
<dbReference type="AlphaFoldDB" id="A0A8J5HVT5"/>
<evidence type="ECO:0000313" key="8">
    <source>
        <dbReference type="Proteomes" id="UP000734854"/>
    </source>
</evidence>
<evidence type="ECO:0000256" key="3">
    <source>
        <dbReference type="ARBA" id="ARBA00023125"/>
    </source>
</evidence>
<evidence type="ECO:0000256" key="5">
    <source>
        <dbReference type="ARBA" id="ARBA00023242"/>
    </source>
</evidence>
<dbReference type="InterPro" id="IPR011598">
    <property type="entry name" value="bHLH_dom"/>
</dbReference>
<keyword evidence="2" id="KW-0805">Transcription regulation</keyword>
<proteinExistence type="predicted"/>
<feature type="domain" description="BHLH" evidence="6">
    <location>
        <begin position="105"/>
        <end position="154"/>
    </location>
</feature>
<dbReference type="Proteomes" id="UP000734854">
    <property type="component" value="Unassembled WGS sequence"/>
</dbReference>
<evidence type="ECO:0000256" key="1">
    <source>
        <dbReference type="ARBA" id="ARBA00004123"/>
    </source>
</evidence>
<protein>
    <recommendedName>
        <fullName evidence="6">BHLH domain-containing protein</fullName>
    </recommendedName>
</protein>
<keyword evidence="8" id="KW-1185">Reference proteome</keyword>
<dbReference type="GO" id="GO:0005634">
    <property type="term" value="C:nucleus"/>
    <property type="evidence" value="ECO:0007669"/>
    <property type="project" value="UniProtKB-SubCell"/>
</dbReference>
<dbReference type="Pfam" id="PF00010">
    <property type="entry name" value="HLH"/>
    <property type="match status" value="1"/>
</dbReference>
<keyword evidence="3" id="KW-0238">DNA-binding</keyword>
<reference evidence="7 8" key="1">
    <citation type="submission" date="2020-08" db="EMBL/GenBank/DDBJ databases">
        <title>Plant Genome Project.</title>
        <authorList>
            <person name="Zhang R.-G."/>
        </authorList>
    </citation>
    <scope>NUCLEOTIDE SEQUENCE [LARGE SCALE GENOMIC DNA]</scope>
    <source>
        <tissue evidence="7">Rhizome</tissue>
    </source>
</reference>
<dbReference type="OrthoDB" id="2017571at2759"/>
<keyword evidence="5" id="KW-0539">Nucleus</keyword>